<dbReference type="Proteomes" id="UP001595699">
    <property type="component" value="Unassembled WGS sequence"/>
</dbReference>
<dbReference type="PANTHER" id="PTHR43674:SF16">
    <property type="entry name" value="CARBON-NITROGEN FAMILY, PUTATIVE (AFU_ORTHOLOGUE AFUA_5G02350)-RELATED"/>
    <property type="match status" value="1"/>
</dbReference>
<dbReference type="Gene3D" id="3.60.110.10">
    <property type="entry name" value="Carbon-nitrogen hydrolase"/>
    <property type="match status" value="1"/>
</dbReference>
<evidence type="ECO:0000313" key="4">
    <source>
        <dbReference type="Proteomes" id="UP001595699"/>
    </source>
</evidence>
<dbReference type="EMBL" id="JBHRZH010000037">
    <property type="protein sequence ID" value="MFC3765338.1"/>
    <property type="molecule type" value="Genomic_DNA"/>
</dbReference>
<feature type="domain" description="CN hydrolase" evidence="2">
    <location>
        <begin position="5"/>
        <end position="229"/>
    </location>
</feature>
<dbReference type="PANTHER" id="PTHR43674">
    <property type="entry name" value="NITRILASE C965.09-RELATED"/>
    <property type="match status" value="1"/>
</dbReference>
<sequence>MPRKVRVATLSFIYAGGTTIEENRDRACEFVEMVGSSRPDLVCLPENYLFTNLRGPARTPEPLDGPTTSALGKLARKYGTWIVGGLLTEDAEGVIRNHAVVLDRQGELAGAYAKTHPTVEECEDRKIVPGSLDPFVLETDFGRLGLAICFDIGWPAQWAGLRSAGAELVVWPSAYDGGFPLQAYAWLHQYYVVSSVRSFHSKIIDLTGEVLASTSQWHRAAVETIDLEKRVFHIDQQYLKLQDVQRDLGAGVTIRTGSQENIFTLESNDDAWPLDRIMETYGLVDLTTYLARSTEVQDKHRA</sequence>
<keyword evidence="1 3" id="KW-0378">Hydrolase</keyword>
<accession>A0ABV7YMH1</accession>
<evidence type="ECO:0000259" key="2">
    <source>
        <dbReference type="PROSITE" id="PS50263"/>
    </source>
</evidence>
<dbReference type="CDD" id="cd07197">
    <property type="entry name" value="nitrilase"/>
    <property type="match status" value="1"/>
</dbReference>
<dbReference type="PROSITE" id="PS50263">
    <property type="entry name" value="CN_HYDROLASE"/>
    <property type="match status" value="1"/>
</dbReference>
<dbReference type="InterPro" id="IPR050345">
    <property type="entry name" value="Aliph_Amidase/BUP"/>
</dbReference>
<keyword evidence="4" id="KW-1185">Reference proteome</keyword>
<dbReference type="SUPFAM" id="SSF56317">
    <property type="entry name" value="Carbon-nitrogen hydrolase"/>
    <property type="match status" value="1"/>
</dbReference>
<gene>
    <name evidence="3" type="ORF">ACFOUW_31190</name>
</gene>
<proteinExistence type="predicted"/>
<protein>
    <submittedName>
        <fullName evidence="3">Carbon-nitrogen hydrolase family protein</fullName>
    </submittedName>
</protein>
<evidence type="ECO:0000313" key="3">
    <source>
        <dbReference type="EMBL" id="MFC3765338.1"/>
    </source>
</evidence>
<evidence type="ECO:0000256" key="1">
    <source>
        <dbReference type="ARBA" id="ARBA00022801"/>
    </source>
</evidence>
<dbReference type="GO" id="GO:0016787">
    <property type="term" value="F:hydrolase activity"/>
    <property type="evidence" value="ECO:0007669"/>
    <property type="project" value="UniProtKB-KW"/>
</dbReference>
<comment type="caution">
    <text evidence="3">The sequence shown here is derived from an EMBL/GenBank/DDBJ whole genome shotgun (WGS) entry which is preliminary data.</text>
</comment>
<organism evidence="3 4">
    <name type="scientific">Tenggerimyces flavus</name>
    <dbReference type="NCBI Taxonomy" id="1708749"/>
    <lineage>
        <taxon>Bacteria</taxon>
        <taxon>Bacillati</taxon>
        <taxon>Actinomycetota</taxon>
        <taxon>Actinomycetes</taxon>
        <taxon>Propionibacteriales</taxon>
        <taxon>Nocardioidaceae</taxon>
        <taxon>Tenggerimyces</taxon>
    </lineage>
</organism>
<dbReference type="InterPro" id="IPR036526">
    <property type="entry name" value="C-N_Hydrolase_sf"/>
</dbReference>
<dbReference type="RefSeq" id="WP_205121277.1">
    <property type="nucleotide sequence ID" value="NZ_JAFBCM010000001.1"/>
</dbReference>
<name>A0ABV7YMH1_9ACTN</name>
<dbReference type="Pfam" id="PF00795">
    <property type="entry name" value="CN_hydrolase"/>
    <property type="match status" value="1"/>
</dbReference>
<dbReference type="InterPro" id="IPR003010">
    <property type="entry name" value="C-N_Hydrolase"/>
</dbReference>
<reference evidence="4" key="1">
    <citation type="journal article" date="2019" name="Int. J. Syst. Evol. Microbiol.">
        <title>The Global Catalogue of Microorganisms (GCM) 10K type strain sequencing project: providing services to taxonomists for standard genome sequencing and annotation.</title>
        <authorList>
            <consortium name="The Broad Institute Genomics Platform"/>
            <consortium name="The Broad Institute Genome Sequencing Center for Infectious Disease"/>
            <person name="Wu L."/>
            <person name="Ma J."/>
        </authorList>
    </citation>
    <scope>NUCLEOTIDE SEQUENCE [LARGE SCALE GENOMIC DNA]</scope>
    <source>
        <strain evidence="4">CGMCC 4.7241</strain>
    </source>
</reference>